<protein>
    <submittedName>
        <fullName evidence="8">YihY family inner membrane domain protein</fullName>
    </submittedName>
</protein>
<comment type="caution">
    <text evidence="8">The sequence shown here is derived from an EMBL/GenBank/DDBJ whole genome shotgun (WGS) entry which is preliminary data.</text>
</comment>
<comment type="subcellular location">
    <subcellularLocation>
        <location evidence="1">Cell membrane</location>
        <topology evidence="1">Multi-pass membrane protein</topology>
    </subcellularLocation>
</comment>
<feature type="transmembrane region" description="Helical" evidence="7">
    <location>
        <begin position="262"/>
        <end position="281"/>
    </location>
</feature>
<evidence type="ECO:0000256" key="4">
    <source>
        <dbReference type="ARBA" id="ARBA00022989"/>
    </source>
</evidence>
<feature type="region of interest" description="Disordered" evidence="6">
    <location>
        <begin position="362"/>
        <end position="387"/>
    </location>
</feature>
<name>A0A256G904_9HYPH</name>
<dbReference type="InterPro" id="IPR017039">
    <property type="entry name" value="Virul_fac_BrkB"/>
</dbReference>
<evidence type="ECO:0000256" key="1">
    <source>
        <dbReference type="ARBA" id="ARBA00004651"/>
    </source>
</evidence>
<feature type="compositionally biased region" description="Polar residues" evidence="6">
    <location>
        <begin position="9"/>
        <end position="21"/>
    </location>
</feature>
<dbReference type="Pfam" id="PF03631">
    <property type="entry name" value="Virul_fac_BrkB"/>
    <property type="match status" value="1"/>
</dbReference>
<feature type="transmembrane region" description="Helical" evidence="7">
    <location>
        <begin position="116"/>
        <end position="136"/>
    </location>
</feature>
<evidence type="ECO:0000256" key="7">
    <source>
        <dbReference type="SAM" id="Phobius"/>
    </source>
</evidence>
<evidence type="ECO:0000256" key="2">
    <source>
        <dbReference type="ARBA" id="ARBA00022475"/>
    </source>
</evidence>
<proteinExistence type="predicted"/>
<feature type="transmembrane region" description="Helical" evidence="7">
    <location>
        <begin position="327"/>
        <end position="349"/>
    </location>
</feature>
<keyword evidence="9" id="KW-1185">Reference proteome</keyword>
<feature type="region of interest" description="Disordered" evidence="6">
    <location>
        <begin position="1"/>
        <end position="42"/>
    </location>
</feature>
<dbReference type="NCBIfam" id="TIGR00765">
    <property type="entry name" value="yihY_not_rbn"/>
    <property type="match status" value="1"/>
</dbReference>
<gene>
    <name evidence="8" type="ORF">CEV34_3420</name>
</gene>
<dbReference type="GO" id="GO:0005886">
    <property type="term" value="C:plasma membrane"/>
    <property type="evidence" value="ECO:0007669"/>
    <property type="project" value="UniProtKB-SubCell"/>
</dbReference>
<keyword evidence="5 7" id="KW-0472">Membrane</keyword>
<keyword evidence="4 7" id="KW-1133">Transmembrane helix</keyword>
<dbReference type="PANTHER" id="PTHR30213:SF0">
    <property type="entry name" value="UPF0761 MEMBRANE PROTEIN YIHY"/>
    <property type="match status" value="1"/>
</dbReference>
<evidence type="ECO:0000256" key="6">
    <source>
        <dbReference type="SAM" id="MobiDB-lite"/>
    </source>
</evidence>
<reference evidence="8 9" key="1">
    <citation type="submission" date="2017-07" db="EMBL/GenBank/DDBJ databases">
        <title>Phylogenetic study on the rhizospheric bacterium Ochrobactrum sp. A44.</title>
        <authorList>
            <person name="Krzyzanowska D.M."/>
            <person name="Ossowicki A."/>
            <person name="Rajewska M."/>
            <person name="Maciag T."/>
            <person name="Kaczynski Z."/>
            <person name="Czerwicka M."/>
            <person name="Jafra S."/>
        </authorList>
    </citation>
    <scope>NUCLEOTIDE SEQUENCE [LARGE SCALE GENOMIC DNA]</scope>
    <source>
        <strain evidence="8 9">CCUG 30717</strain>
    </source>
</reference>
<feature type="transmembrane region" description="Helical" evidence="7">
    <location>
        <begin position="293"/>
        <end position="315"/>
    </location>
</feature>
<organism evidence="8 9">
    <name type="scientific">Brucella pseudogrignonensis</name>
    <dbReference type="NCBI Taxonomy" id="419475"/>
    <lineage>
        <taxon>Bacteria</taxon>
        <taxon>Pseudomonadati</taxon>
        <taxon>Pseudomonadota</taxon>
        <taxon>Alphaproteobacteria</taxon>
        <taxon>Hyphomicrobiales</taxon>
        <taxon>Brucellaceae</taxon>
        <taxon>Brucella/Ochrobactrum group</taxon>
        <taxon>Brucella</taxon>
    </lineage>
</organism>
<evidence type="ECO:0000313" key="9">
    <source>
        <dbReference type="Proteomes" id="UP000216188"/>
    </source>
</evidence>
<dbReference type="Proteomes" id="UP000216188">
    <property type="component" value="Unassembled WGS sequence"/>
</dbReference>
<evidence type="ECO:0000256" key="3">
    <source>
        <dbReference type="ARBA" id="ARBA00022692"/>
    </source>
</evidence>
<keyword evidence="3 7" id="KW-0812">Transmembrane</keyword>
<sequence length="387" mass="42319">MGVRRKPVKNSTWLAHATTATPPDFPANRCSNKKGSPDDRRKHHAVLHVKGSAETGSLAMKYSQERVLPESVSSDRGRDAKSPGEIPVRGLRDVFWRVIEAITADRVTLIAAGVTYYLLLSLFPALAALVALYGFVADPSTIMGHVGFLASVFPPGSFDLILNQLTALTLQKASTLSFAFFAGLVVAIWSANSGMKAIFDAMNVAYREKEKRSFVRLNLLSLTFTFGGLIIAIVLIAAIGVLPAVLSYLWLDRWQELLARFARWPLVLVLVGCGIALIYRFGPSRAQAKFRWLNWGVVLSTLLWMSASILFSFYIENFANYNATYGTLGALIGMMVWVWISVIILIVGAELNAELEHQTACDSTTGSPQPMGNRGAFVADTLGKTVD</sequence>
<evidence type="ECO:0000313" key="8">
    <source>
        <dbReference type="EMBL" id="OYR23416.1"/>
    </source>
</evidence>
<keyword evidence="2" id="KW-1003">Cell membrane</keyword>
<evidence type="ECO:0000256" key="5">
    <source>
        <dbReference type="ARBA" id="ARBA00023136"/>
    </source>
</evidence>
<dbReference type="PANTHER" id="PTHR30213">
    <property type="entry name" value="INNER MEMBRANE PROTEIN YHJD"/>
    <property type="match status" value="1"/>
</dbReference>
<dbReference type="EMBL" id="NNRM01000039">
    <property type="protein sequence ID" value="OYR23416.1"/>
    <property type="molecule type" value="Genomic_DNA"/>
</dbReference>
<dbReference type="AlphaFoldDB" id="A0A256G904"/>
<feature type="transmembrane region" description="Helical" evidence="7">
    <location>
        <begin position="178"/>
        <end position="199"/>
    </location>
</feature>
<accession>A0A256G904</accession>
<feature type="transmembrane region" description="Helical" evidence="7">
    <location>
        <begin position="219"/>
        <end position="250"/>
    </location>
</feature>